<accession>A0A1R3HDX6</accession>
<name>A0A1R3HDX6_COCAP</name>
<proteinExistence type="predicted"/>
<feature type="non-terminal residue" evidence="1">
    <location>
        <position position="27"/>
    </location>
</feature>
<sequence length="27" mass="3288">MEFNTGIDGYIERIYRTDISMDISRYQ</sequence>
<protein>
    <submittedName>
        <fullName evidence="1">Uncharacterized protein</fullName>
    </submittedName>
</protein>
<keyword evidence="2" id="KW-1185">Reference proteome</keyword>
<dbReference type="AlphaFoldDB" id="A0A1R3HDX6"/>
<gene>
    <name evidence="1" type="ORF">CCACVL1_19928</name>
</gene>
<dbReference type="EMBL" id="AWWV01012193">
    <property type="protein sequence ID" value="OMO68518.1"/>
    <property type="molecule type" value="Genomic_DNA"/>
</dbReference>
<evidence type="ECO:0000313" key="2">
    <source>
        <dbReference type="Proteomes" id="UP000188268"/>
    </source>
</evidence>
<comment type="caution">
    <text evidence="1">The sequence shown here is derived from an EMBL/GenBank/DDBJ whole genome shotgun (WGS) entry which is preliminary data.</text>
</comment>
<dbReference type="Proteomes" id="UP000188268">
    <property type="component" value="Unassembled WGS sequence"/>
</dbReference>
<dbReference type="Gramene" id="OMO68518">
    <property type="protein sequence ID" value="OMO68518"/>
    <property type="gene ID" value="CCACVL1_19928"/>
</dbReference>
<organism evidence="1 2">
    <name type="scientific">Corchorus capsularis</name>
    <name type="common">Jute</name>
    <dbReference type="NCBI Taxonomy" id="210143"/>
    <lineage>
        <taxon>Eukaryota</taxon>
        <taxon>Viridiplantae</taxon>
        <taxon>Streptophyta</taxon>
        <taxon>Embryophyta</taxon>
        <taxon>Tracheophyta</taxon>
        <taxon>Spermatophyta</taxon>
        <taxon>Magnoliopsida</taxon>
        <taxon>eudicotyledons</taxon>
        <taxon>Gunneridae</taxon>
        <taxon>Pentapetalae</taxon>
        <taxon>rosids</taxon>
        <taxon>malvids</taxon>
        <taxon>Malvales</taxon>
        <taxon>Malvaceae</taxon>
        <taxon>Grewioideae</taxon>
        <taxon>Apeibeae</taxon>
        <taxon>Corchorus</taxon>
    </lineage>
</organism>
<evidence type="ECO:0000313" key="1">
    <source>
        <dbReference type="EMBL" id="OMO68518.1"/>
    </source>
</evidence>
<reference evidence="1 2" key="1">
    <citation type="submission" date="2013-09" db="EMBL/GenBank/DDBJ databases">
        <title>Corchorus capsularis genome sequencing.</title>
        <authorList>
            <person name="Alam M."/>
            <person name="Haque M.S."/>
            <person name="Islam M.S."/>
            <person name="Emdad E.M."/>
            <person name="Islam M.M."/>
            <person name="Ahmed B."/>
            <person name="Halim A."/>
            <person name="Hossen Q.M.M."/>
            <person name="Hossain M.Z."/>
            <person name="Ahmed R."/>
            <person name="Khan M.M."/>
            <person name="Islam R."/>
            <person name="Rashid M.M."/>
            <person name="Khan S.A."/>
            <person name="Rahman M.S."/>
            <person name="Alam M."/>
        </authorList>
    </citation>
    <scope>NUCLEOTIDE SEQUENCE [LARGE SCALE GENOMIC DNA]</scope>
    <source>
        <strain evidence="2">cv. CVL-1</strain>
        <tissue evidence="1">Whole seedling</tissue>
    </source>
</reference>